<keyword evidence="4" id="KW-1185">Reference proteome</keyword>
<dbReference type="CDD" id="cd16145">
    <property type="entry name" value="ARS_like"/>
    <property type="match status" value="1"/>
</dbReference>
<dbReference type="PANTHER" id="PTHR43751:SF3">
    <property type="entry name" value="SULFATASE N-TERMINAL DOMAIN-CONTAINING PROTEIN"/>
    <property type="match status" value="1"/>
</dbReference>
<accession>A0A518DIB7</accession>
<dbReference type="Pfam" id="PF00884">
    <property type="entry name" value="Sulfatase"/>
    <property type="match status" value="1"/>
</dbReference>
<keyword evidence="3" id="KW-0378">Hydrolase</keyword>
<protein>
    <submittedName>
        <fullName evidence="3">Arylsulfatase</fullName>
        <ecNumber evidence="3">3.1.6.1</ecNumber>
    </submittedName>
</protein>
<dbReference type="GO" id="GO:0004065">
    <property type="term" value="F:arylsulfatase activity"/>
    <property type="evidence" value="ECO:0007669"/>
    <property type="project" value="UniProtKB-EC"/>
</dbReference>
<organism evidence="3 4">
    <name type="scientific">Pirellulimonas nuda</name>
    <dbReference type="NCBI Taxonomy" id="2528009"/>
    <lineage>
        <taxon>Bacteria</taxon>
        <taxon>Pseudomonadati</taxon>
        <taxon>Planctomycetota</taxon>
        <taxon>Planctomycetia</taxon>
        <taxon>Pirellulales</taxon>
        <taxon>Lacipirellulaceae</taxon>
        <taxon>Pirellulimonas</taxon>
    </lineage>
</organism>
<keyword evidence="1" id="KW-0732">Signal</keyword>
<dbReference type="KEGG" id="pnd:Pla175_46530"/>
<sequence length="478" mass="52024" precursor="true">MPRIYTPLVCCCLLLMAAASSAEQPPNIVFIMADDLGYGDLGCYGQQRIATPHLDRMAADGVRFSQHYAGSTVCAPSRCVLMTGKHLGHAEVRGNRSVSDTSEQPLEDATLTIAEVLKGRGYATAIVGKWGLGDQHTSGFPNKQGFDYSFGYLGHWHAHNQYPEFLFRNGEKVYLNNFVPGARPSGAGNATKREDYAGDLMIEEAREWINQNHSKPFFLYLSLAVPHANNEAGDEGMQVPDYGPYKNRDWPQPQKGAAAAITRMDSAIGGLLEQLETLGVADNTLVVFTSDNGPHAEGGFDPEFFHSSGPLRGIKRDLYEGGVRVPMMAVWPAKIEPGSESDTISGFQDWMATFADVAGADAPKETDGVSLVPSLTGKGQQQQHPYLYFEFYEQGGKRSVRVGPWKAVQLGMNSKKPRPVELYNLDDDLGERNNVAADHPEIVARLTREMDGARSDSPAYTFGAAADAEAATVGPEGR</sequence>
<gene>
    <name evidence="3" type="primary">atsA_71</name>
    <name evidence="3" type="ORF">Pla175_46530</name>
</gene>
<evidence type="ECO:0000313" key="4">
    <source>
        <dbReference type="Proteomes" id="UP000317429"/>
    </source>
</evidence>
<feature type="domain" description="Sulfatase N-terminal" evidence="2">
    <location>
        <begin position="26"/>
        <end position="360"/>
    </location>
</feature>
<dbReference type="AlphaFoldDB" id="A0A518DIB7"/>
<dbReference type="RefSeq" id="WP_197527088.1">
    <property type="nucleotide sequence ID" value="NZ_CP036291.1"/>
</dbReference>
<feature type="signal peptide" evidence="1">
    <location>
        <begin position="1"/>
        <end position="22"/>
    </location>
</feature>
<dbReference type="InterPro" id="IPR000917">
    <property type="entry name" value="Sulfatase_N"/>
</dbReference>
<dbReference type="EMBL" id="CP036291">
    <property type="protein sequence ID" value="QDU91233.1"/>
    <property type="molecule type" value="Genomic_DNA"/>
</dbReference>
<name>A0A518DIB7_9BACT</name>
<dbReference type="Proteomes" id="UP000317429">
    <property type="component" value="Chromosome"/>
</dbReference>
<dbReference type="Gene3D" id="3.30.1120.10">
    <property type="match status" value="1"/>
</dbReference>
<dbReference type="EC" id="3.1.6.1" evidence="3"/>
<evidence type="ECO:0000259" key="2">
    <source>
        <dbReference type="Pfam" id="PF00884"/>
    </source>
</evidence>
<evidence type="ECO:0000256" key="1">
    <source>
        <dbReference type="SAM" id="SignalP"/>
    </source>
</evidence>
<dbReference type="SUPFAM" id="SSF53649">
    <property type="entry name" value="Alkaline phosphatase-like"/>
    <property type="match status" value="1"/>
</dbReference>
<reference evidence="3 4" key="1">
    <citation type="submission" date="2019-02" db="EMBL/GenBank/DDBJ databases">
        <title>Deep-cultivation of Planctomycetes and their phenomic and genomic characterization uncovers novel biology.</title>
        <authorList>
            <person name="Wiegand S."/>
            <person name="Jogler M."/>
            <person name="Boedeker C."/>
            <person name="Pinto D."/>
            <person name="Vollmers J."/>
            <person name="Rivas-Marin E."/>
            <person name="Kohn T."/>
            <person name="Peeters S.H."/>
            <person name="Heuer A."/>
            <person name="Rast P."/>
            <person name="Oberbeckmann S."/>
            <person name="Bunk B."/>
            <person name="Jeske O."/>
            <person name="Meyerdierks A."/>
            <person name="Storesund J.E."/>
            <person name="Kallscheuer N."/>
            <person name="Luecker S."/>
            <person name="Lage O.M."/>
            <person name="Pohl T."/>
            <person name="Merkel B.J."/>
            <person name="Hornburger P."/>
            <person name="Mueller R.-W."/>
            <person name="Bruemmer F."/>
            <person name="Labrenz M."/>
            <person name="Spormann A.M."/>
            <person name="Op den Camp H."/>
            <person name="Overmann J."/>
            <person name="Amann R."/>
            <person name="Jetten M.S.M."/>
            <person name="Mascher T."/>
            <person name="Medema M.H."/>
            <person name="Devos D.P."/>
            <person name="Kaster A.-K."/>
            <person name="Ovreas L."/>
            <person name="Rohde M."/>
            <person name="Galperin M.Y."/>
            <person name="Jogler C."/>
        </authorList>
    </citation>
    <scope>NUCLEOTIDE SEQUENCE [LARGE SCALE GENOMIC DNA]</scope>
    <source>
        <strain evidence="3 4">Pla175</strain>
    </source>
</reference>
<dbReference type="Gene3D" id="3.40.720.10">
    <property type="entry name" value="Alkaline Phosphatase, subunit A"/>
    <property type="match status" value="1"/>
</dbReference>
<dbReference type="InterPro" id="IPR017850">
    <property type="entry name" value="Alkaline_phosphatase_core_sf"/>
</dbReference>
<dbReference type="PANTHER" id="PTHR43751">
    <property type="entry name" value="SULFATASE"/>
    <property type="match status" value="1"/>
</dbReference>
<proteinExistence type="predicted"/>
<feature type="chain" id="PRO_5022061159" evidence="1">
    <location>
        <begin position="23"/>
        <end position="478"/>
    </location>
</feature>
<evidence type="ECO:0000313" key="3">
    <source>
        <dbReference type="EMBL" id="QDU91233.1"/>
    </source>
</evidence>
<dbReference type="InterPro" id="IPR052701">
    <property type="entry name" value="GAG_Ulvan_Degrading_Sulfatases"/>
</dbReference>